<evidence type="ECO:0000259" key="7">
    <source>
        <dbReference type="Pfam" id="PF01850"/>
    </source>
</evidence>
<proteinExistence type="inferred from homology"/>
<gene>
    <name evidence="6" type="primary">vapC</name>
    <name evidence="8" type="ORF">HJG52_16840</name>
</gene>
<protein>
    <recommendedName>
        <fullName evidence="6">Ribonuclease VapC</fullName>
        <shortName evidence="6">RNase VapC</shortName>
        <ecNumber evidence="6">3.1.-.-</ecNumber>
    </recommendedName>
    <alternativeName>
        <fullName evidence="6">Toxin VapC</fullName>
    </alternativeName>
</protein>
<keyword evidence="2 6" id="KW-0540">Nuclease</keyword>
<dbReference type="InterPro" id="IPR044153">
    <property type="entry name" value="PIN_Pae0151-like"/>
</dbReference>
<dbReference type="GO" id="GO:0016787">
    <property type="term" value="F:hydrolase activity"/>
    <property type="evidence" value="ECO:0007669"/>
    <property type="project" value="UniProtKB-KW"/>
</dbReference>
<dbReference type="GO" id="GO:0004540">
    <property type="term" value="F:RNA nuclease activity"/>
    <property type="evidence" value="ECO:0007669"/>
    <property type="project" value="InterPro"/>
</dbReference>
<keyword evidence="3 6" id="KW-0479">Metal-binding</keyword>
<dbReference type="InterPro" id="IPR029060">
    <property type="entry name" value="PIN-like_dom_sf"/>
</dbReference>
<organism evidence="8 9">
    <name type="scientific">Knoellia koreensis</name>
    <dbReference type="NCBI Taxonomy" id="2730921"/>
    <lineage>
        <taxon>Bacteria</taxon>
        <taxon>Bacillati</taxon>
        <taxon>Actinomycetota</taxon>
        <taxon>Actinomycetes</taxon>
        <taxon>Micrococcales</taxon>
        <taxon>Intrasporangiaceae</taxon>
        <taxon>Knoellia</taxon>
    </lineage>
</organism>
<evidence type="ECO:0000256" key="1">
    <source>
        <dbReference type="ARBA" id="ARBA00022649"/>
    </source>
</evidence>
<accession>A0A849HCN3</accession>
<dbReference type="InterPro" id="IPR022907">
    <property type="entry name" value="VapC_family"/>
</dbReference>
<name>A0A849HCN3_9MICO</name>
<comment type="cofactor">
    <cofactor evidence="6">
        <name>Mg(2+)</name>
        <dbReference type="ChEBI" id="CHEBI:18420"/>
    </cofactor>
</comment>
<sequence>MMLVVDTSVTMAWCFEDEATRATDALLDRVATEGAVVPQLWGLEVCNVLLVAQRKGRITEAQSARFLALLHQLPMISDPAGTPLLELLAVAARHGLTAYDAAYLALAERNAAALATLDADLHDAATAAGVELA</sequence>
<comment type="function">
    <text evidence="6">Toxic component of a toxin-antitoxin (TA) system. An RNase.</text>
</comment>
<dbReference type="GO" id="GO:0000287">
    <property type="term" value="F:magnesium ion binding"/>
    <property type="evidence" value="ECO:0007669"/>
    <property type="project" value="UniProtKB-UniRule"/>
</dbReference>
<dbReference type="EMBL" id="JABEPQ010000004">
    <property type="protein sequence ID" value="NNM47660.1"/>
    <property type="molecule type" value="Genomic_DNA"/>
</dbReference>
<keyword evidence="1 6" id="KW-1277">Toxin-antitoxin system</keyword>
<comment type="similarity">
    <text evidence="6">Belongs to the PINc/VapC protein family.</text>
</comment>
<feature type="binding site" evidence="6">
    <location>
        <position position="6"/>
    </location>
    <ligand>
        <name>Mg(2+)</name>
        <dbReference type="ChEBI" id="CHEBI:18420"/>
    </ligand>
</feature>
<dbReference type="SUPFAM" id="SSF88723">
    <property type="entry name" value="PIN domain-like"/>
    <property type="match status" value="1"/>
</dbReference>
<keyword evidence="6" id="KW-0800">Toxin</keyword>
<comment type="caution">
    <text evidence="8">The sequence shown here is derived from an EMBL/GenBank/DDBJ whole genome shotgun (WGS) entry which is preliminary data.</text>
</comment>
<evidence type="ECO:0000313" key="8">
    <source>
        <dbReference type="EMBL" id="NNM47660.1"/>
    </source>
</evidence>
<dbReference type="PANTHER" id="PTHR35901">
    <property type="entry name" value="RIBONUCLEASE VAPC3"/>
    <property type="match status" value="1"/>
</dbReference>
<dbReference type="GO" id="GO:0090729">
    <property type="term" value="F:toxin activity"/>
    <property type="evidence" value="ECO:0007669"/>
    <property type="project" value="UniProtKB-KW"/>
</dbReference>
<dbReference type="Proteomes" id="UP000588586">
    <property type="component" value="Unassembled WGS sequence"/>
</dbReference>
<dbReference type="InterPro" id="IPR002716">
    <property type="entry name" value="PIN_dom"/>
</dbReference>
<evidence type="ECO:0000256" key="4">
    <source>
        <dbReference type="ARBA" id="ARBA00022801"/>
    </source>
</evidence>
<feature type="binding site" evidence="6">
    <location>
        <position position="100"/>
    </location>
    <ligand>
        <name>Mg(2+)</name>
        <dbReference type="ChEBI" id="CHEBI:18420"/>
    </ligand>
</feature>
<dbReference type="Gene3D" id="3.40.50.1010">
    <property type="entry name" value="5'-nuclease"/>
    <property type="match status" value="1"/>
</dbReference>
<dbReference type="CDD" id="cd09873">
    <property type="entry name" value="PIN_Pae0151-like"/>
    <property type="match status" value="1"/>
</dbReference>
<keyword evidence="5 6" id="KW-0460">Magnesium</keyword>
<evidence type="ECO:0000313" key="9">
    <source>
        <dbReference type="Proteomes" id="UP000588586"/>
    </source>
</evidence>
<keyword evidence="9" id="KW-1185">Reference proteome</keyword>
<dbReference type="AlphaFoldDB" id="A0A849HCN3"/>
<evidence type="ECO:0000256" key="5">
    <source>
        <dbReference type="ARBA" id="ARBA00022842"/>
    </source>
</evidence>
<dbReference type="EC" id="3.1.-.-" evidence="6"/>
<dbReference type="Pfam" id="PF01850">
    <property type="entry name" value="PIN"/>
    <property type="match status" value="1"/>
</dbReference>
<evidence type="ECO:0000256" key="3">
    <source>
        <dbReference type="ARBA" id="ARBA00022723"/>
    </source>
</evidence>
<feature type="domain" description="PIN" evidence="7">
    <location>
        <begin position="4"/>
        <end position="125"/>
    </location>
</feature>
<dbReference type="HAMAP" id="MF_00265">
    <property type="entry name" value="VapC_Nob1"/>
    <property type="match status" value="1"/>
</dbReference>
<dbReference type="InterPro" id="IPR051619">
    <property type="entry name" value="TypeII_TA_RNase_PINc/VapC"/>
</dbReference>
<keyword evidence="4 6" id="KW-0378">Hydrolase</keyword>
<evidence type="ECO:0000256" key="2">
    <source>
        <dbReference type="ARBA" id="ARBA00022722"/>
    </source>
</evidence>
<reference evidence="8 9" key="1">
    <citation type="submission" date="2020-04" db="EMBL/GenBank/DDBJ databases">
        <title>Knoellia sp. isolate from air conditioner.</title>
        <authorList>
            <person name="Chea S."/>
            <person name="Kim D.-U."/>
        </authorList>
    </citation>
    <scope>NUCLEOTIDE SEQUENCE [LARGE SCALE GENOMIC DNA]</scope>
    <source>
        <strain evidence="8 9">DB2414S</strain>
    </source>
</reference>
<evidence type="ECO:0000256" key="6">
    <source>
        <dbReference type="HAMAP-Rule" id="MF_00265"/>
    </source>
</evidence>
<dbReference type="PANTHER" id="PTHR35901:SF1">
    <property type="entry name" value="EXONUCLEASE VAPC9"/>
    <property type="match status" value="1"/>
</dbReference>